<dbReference type="InterPro" id="IPR000182">
    <property type="entry name" value="GNAT_dom"/>
</dbReference>
<feature type="domain" description="N-acetyltransferase" evidence="1">
    <location>
        <begin position="16"/>
        <end position="162"/>
    </location>
</feature>
<sequence length="214" mass="22740">MSVSLPASVSLVGRSVRLEPLVEADLPELWRALGRPEVFAGGYGGGAAGLPADERAFAAFALGYFPGFTQQGSALTFAIRLIGGPADGRLVGASSLADVEPKREAVHLGWTGYDPAVWGSAVNPEAKLLLLGLAFDRGFGRVRIQADARNDRSRAAILKLGATFEGIVRRDARRADGSWRDAAVHSIIDEDWPDVRAGLERRLAAVDGPVVPRD</sequence>
<dbReference type="Proteomes" id="UP001157160">
    <property type="component" value="Unassembled WGS sequence"/>
</dbReference>
<dbReference type="Gene3D" id="3.40.630.30">
    <property type="match status" value="1"/>
</dbReference>
<dbReference type="GO" id="GO:0016747">
    <property type="term" value="F:acyltransferase activity, transferring groups other than amino-acyl groups"/>
    <property type="evidence" value="ECO:0007669"/>
    <property type="project" value="InterPro"/>
</dbReference>
<keyword evidence="3" id="KW-1185">Reference proteome</keyword>
<organism evidence="2 3">
    <name type="scientific">Arenivirga flava</name>
    <dbReference type="NCBI Taxonomy" id="1930060"/>
    <lineage>
        <taxon>Bacteria</taxon>
        <taxon>Bacillati</taxon>
        <taxon>Actinomycetota</taxon>
        <taxon>Actinomycetes</taxon>
        <taxon>Micrococcales</taxon>
        <taxon>Microbacteriaceae</taxon>
        <taxon>Arenivirga</taxon>
    </lineage>
</organism>
<evidence type="ECO:0000259" key="1">
    <source>
        <dbReference type="Pfam" id="PF13302"/>
    </source>
</evidence>
<evidence type="ECO:0000313" key="2">
    <source>
        <dbReference type="EMBL" id="GMA28794.1"/>
    </source>
</evidence>
<name>A0AA37UEN6_9MICO</name>
<comment type="caution">
    <text evidence="2">The sequence shown here is derived from an EMBL/GenBank/DDBJ whole genome shotgun (WGS) entry which is preliminary data.</text>
</comment>
<accession>A0AA37UEN6</accession>
<reference evidence="2 3" key="1">
    <citation type="journal article" date="2014" name="Int. J. Syst. Evol. Microbiol.">
        <title>Complete genome sequence of Corynebacterium casei LMG S-19264T (=DSM 44701T), isolated from a smear-ripened cheese.</title>
        <authorList>
            <consortium name="US DOE Joint Genome Institute (JGI-PGF)"/>
            <person name="Walter F."/>
            <person name="Albersmeier A."/>
            <person name="Kalinowski J."/>
            <person name="Ruckert C."/>
        </authorList>
    </citation>
    <scope>NUCLEOTIDE SEQUENCE [LARGE SCALE GENOMIC DNA]</scope>
    <source>
        <strain evidence="2 3">NBRC 112289</strain>
    </source>
</reference>
<dbReference type="RefSeq" id="WP_284232309.1">
    <property type="nucleotide sequence ID" value="NZ_BSUL01000001.1"/>
</dbReference>
<dbReference type="InterPro" id="IPR016181">
    <property type="entry name" value="Acyl_CoA_acyltransferase"/>
</dbReference>
<protein>
    <submittedName>
        <fullName evidence="2">N-acetyltransferase</fullName>
    </submittedName>
</protein>
<dbReference type="Pfam" id="PF13302">
    <property type="entry name" value="Acetyltransf_3"/>
    <property type="match status" value="1"/>
</dbReference>
<evidence type="ECO:0000313" key="3">
    <source>
        <dbReference type="Proteomes" id="UP001157160"/>
    </source>
</evidence>
<dbReference type="PANTHER" id="PTHR43610:SF1">
    <property type="entry name" value="N-ACETYLTRANSFERASE DOMAIN-CONTAINING PROTEIN"/>
    <property type="match status" value="1"/>
</dbReference>
<gene>
    <name evidence="2" type="ORF">GCM10025874_20470</name>
</gene>
<dbReference type="AlphaFoldDB" id="A0AA37UEN6"/>
<proteinExistence type="predicted"/>
<dbReference type="EMBL" id="BSUL01000001">
    <property type="protein sequence ID" value="GMA28794.1"/>
    <property type="molecule type" value="Genomic_DNA"/>
</dbReference>
<dbReference type="SUPFAM" id="SSF55729">
    <property type="entry name" value="Acyl-CoA N-acyltransferases (Nat)"/>
    <property type="match status" value="1"/>
</dbReference>
<dbReference type="PANTHER" id="PTHR43610">
    <property type="entry name" value="BLL6696 PROTEIN"/>
    <property type="match status" value="1"/>
</dbReference>